<dbReference type="Proteomes" id="UP000019460">
    <property type="component" value="Unassembled WGS sequence"/>
</dbReference>
<evidence type="ECO:0000256" key="1">
    <source>
        <dbReference type="SAM" id="MobiDB-lite"/>
    </source>
</evidence>
<evidence type="ECO:0000313" key="2">
    <source>
        <dbReference type="EMBL" id="EXJ15148.1"/>
    </source>
</evidence>
<dbReference type="EMBL" id="AONC01000029">
    <property type="protein sequence ID" value="EXJ15148.1"/>
    <property type="molecule type" value="Genomic_DNA"/>
</dbReference>
<keyword evidence="3" id="KW-1185">Reference proteome</keyword>
<dbReference type="STRING" id="1249627.D779_1702"/>
<proteinExistence type="predicted"/>
<feature type="compositionally biased region" description="Basic and acidic residues" evidence="1">
    <location>
        <begin position="19"/>
        <end position="38"/>
    </location>
</feature>
<evidence type="ECO:0000313" key="3">
    <source>
        <dbReference type="Proteomes" id="UP000019460"/>
    </source>
</evidence>
<comment type="caution">
    <text evidence="2">The sequence shown here is derived from an EMBL/GenBank/DDBJ whole genome shotgun (WGS) entry which is preliminary data.</text>
</comment>
<protein>
    <submittedName>
        <fullName evidence="2">Uncharacterized protein</fullName>
    </submittedName>
</protein>
<sequence>MRIGIFRLLRANINMSVAPDRHGDSGDERPDHVAHAGI</sequence>
<accession>W9V6F7</accession>
<organism evidence="2 3">
    <name type="scientific">Imhoffiella purpurea</name>
    <dbReference type="NCBI Taxonomy" id="1249627"/>
    <lineage>
        <taxon>Bacteria</taxon>
        <taxon>Pseudomonadati</taxon>
        <taxon>Pseudomonadota</taxon>
        <taxon>Gammaproteobacteria</taxon>
        <taxon>Chromatiales</taxon>
        <taxon>Chromatiaceae</taxon>
        <taxon>Imhoffiella</taxon>
    </lineage>
</organism>
<dbReference type="AlphaFoldDB" id="W9V6F7"/>
<reference evidence="2 3" key="1">
    <citation type="submission" date="2012-11" db="EMBL/GenBank/DDBJ databases">
        <title>Genome assembly of Thiorhodococcus sp. AK35.</title>
        <authorList>
            <person name="Nupur N."/>
            <person name="Khatri I."/>
            <person name="Subramanian S."/>
            <person name="Pinnaka A."/>
        </authorList>
    </citation>
    <scope>NUCLEOTIDE SEQUENCE [LARGE SCALE GENOMIC DNA]</scope>
    <source>
        <strain evidence="2 3">AK35</strain>
    </source>
</reference>
<feature type="region of interest" description="Disordered" evidence="1">
    <location>
        <begin position="18"/>
        <end position="38"/>
    </location>
</feature>
<gene>
    <name evidence="2" type="ORF">D779_1702</name>
</gene>
<name>W9V6F7_9GAMM</name>